<evidence type="ECO:0000259" key="8">
    <source>
        <dbReference type="PROSITE" id="PS50850"/>
    </source>
</evidence>
<feature type="transmembrane region" description="Helical" evidence="7">
    <location>
        <begin position="313"/>
        <end position="336"/>
    </location>
</feature>
<dbReference type="PANTHER" id="PTHR23517">
    <property type="entry name" value="RESISTANCE PROTEIN MDTM, PUTATIVE-RELATED-RELATED"/>
    <property type="match status" value="1"/>
</dbReference>
<evidence type="ECO:0000256" key="6">
    <source>
        <dbReference type="ARBA" id="ARBA00023136"/>
    </source>
</evidence>
<dbReference type="Gene3D" id="1.20.1250.20">
    <property type="entry name" value="MFS general substrate transporter like domains"/>
    <property type="match status" value="1"/>
</dbReference>
<evidence type="ECO:0000256" key="1">
    <source>
        <dbReference type="ARBA" id="ARBA00004651"/>
    </source>
</evidence>
<comment type="subcellular location">
    <subcellularLocation>
        <location evidence="1">Cell membrane</location>
        <topology evidence="1">Multi-pass membrane protein</topology>
    </subcellularLocation>
</comment>
<dbReference type="SUPFAM" id="SSF103473">
    <property type="entry name" value="MFS general substrate transporter"/>
    <property type="match status" value="1"/>
</dbReference>
<feature type="transmembrane region" description="Helical" evidence="7">
    <location>
        <begin position="289"/>
        <end position="307"/>
    </location>
</feature>
<keyword evidence="4 7" id="KW-0812">Transmembrane</keyword>
<evidence type="ECO:0000313" key="10">
    <source>
        <dbReference type="Proteomes" id="UP000294616"/>
    </source>
</evidence>
<keyword evidence="10" id="KW-1185">Reference proteome</keyword>
<dbReference type="AlphaFoldDB" id="A0A4R1M2N9"/>
<feature type="domain" description="Major facilitator superfamily (MFS) profile" evidence="8">
    <location>
        <begin position="18"/>
        <end position="403"/>
    </location>
</feature>
<dbReference type="PROSITE" id="PS50850">
    <property type="entry name" value="MFS"/>
    <property type="match status" value="1"/>
</dbReference>
<keyword evidence="2" id="KW-0813">Transport</keyword>
<dbReference type="GO" id="GO:0005886">
    <property type="term" value="C:plasma membrane"/>
    <property type="evidence" value="ECO:0007669"/>
    <property type="project" value="UniProtKB-SubCell"/>
</dbReference>
<evidence type="ECO:0000256" key="2">
    <source>
        <dbReference type="ARBA" id="ARBA00022448"/>
    </source>
</evidence>
<feature type="transmembrane region" description="Helical" evidence="7">
    <location>
        <begin position="145"/>
        <end position="165"/>
    </location>
</feature>
<dbReference type="Pfam" id="PF07690">
    <property type="entry name" value="MFS_1"/>
    <property type="match status" value="1"/>
</dbReference>
<dbReference type="InterPro" id="IPR036259">
    <property type="entry name" value="MFS_trans_sf"/>
</dbReference>
<feature type="transmembrane region" description="Helical" evidence="7">
    <location>
        <begin position="171"/>
        <end position="191"/>
    </location>
</feature>
<accession>A0A4R1M2N9</accession>
<feature type="transmembrane region" description="Helical" evidence="7">
    <location>
        <begin position="223"/>
        <end position="242"/>
    </location>
</feature>
<proteinExistence type="predicted"/>
<dbReference type="InterPro" id="IPR020846">
    <property type="entry name" value="MFS_dom"/>
</dbReference>
<comment type="caution">
    <text evidence="9">The sequence shown here is derived from an EMBL/GenBank/DDBJ whole genome shotgun (WGS) entry which is preliminary data.</text>
</comment>
<evidence type="ECO:0000256" key="5">
    <source>
        <dbReference type="ARBA" id="ARBA00022989"/>
    </source>
</evidence>
<keyword evidence="6 7" id="KW-0472">Membrane</keyword>
<sequence>MKNHFQIYLNAYRGLSQPAWMLSLVMLINRMGAMVIPFLGLYMTEHLHFSLKETGIVLSFFGLGAISGSYIGGRLTDINGHFKIQLLSLCLTVPLFFLLPALKTPLLLSIGIFILSLIAETFRPANSVSIAYYAKPQNLTRALSLNRMALNLGFSIGPAVGGLLAAFSYNWLFYGNGISAALAGFVFYIYFRRREGNQKLIKQNNSQRIQILPLAKSPYKDKAFIIFNILCTFYSICFFQLLSTLPLYYKQEYILEDSAVGIILAFNGLVVFLLEMFLVHIAEKKLTSFQTITLGAALLSISFLLLINSAGVWILFLSMFILSVSEIFVFPFTSTVTLKRAHISNQGAYMGLNGLAFSAAHILSPSIGTQIVSAFGFDILWLSTAVLAFISTIGFYLIRNKFNTPFK</sequence>
<evidence type="ECO:0000256" key="7">
    <source>
        <dbReference type="SAM" id="Phobius"/>
    </source>
</evidence>
<feature type="transmembrane region" description="Helical" evidence="7">
    <location>
        <begin position="348"/>
        <end position="367"/>
    </location>
</feature>
<name>A0A4R1M2N9_9SPHI</name>
<dbReference type="InterPro" id="IPR050171">
    <property type="entry name" value="MFS_Transporters"/>
</dbReference>
<evidence type="ECO:0000256" key="4">
    <source>
        <dbReference type="ARBA" id="ARBA00022692"/>
    </source>
</evidence>
<feature type="transmembrane region" description="Helical" evidence="7">
    <location>
        <begin position="20"/>
        <end position="43"/>
    </location>
</feature>
<reference evidence="9 10" key="1">
    <citation type="submission" date="2019-03" db="EMBL/GenBank/DDBJ databases">
        <title>Genomic Encyclopedia of Archaeal and Bacterial Type Strains, Phase II (KMG-II): from individual species to whole genera.</title>
        <authorList>
            <person name="Goeker M."/>
        </authorList>
    </citation>
    <scope>NUCLEOTIDE SEQUENCE [LARGE SCALE GENOMIC DNA]</scope>
    <source>
        <strain evidence="9 10">DSM 22554</strain>
    </source>
</reference>
<protein>
    <submittedName>
        <fullName evidence="9">Putative MFS family arabinose efflux permease</fullName>
    </submittedName>
</protein>
<dbReference type="RefSeq" id="WP_132221379.1">
    <property type="nucleotide sequence ID" value="NZ_SMGO01000001.1"/>
</dbReference>
<keyword evidence="5 7" id="KW-1133">Transmembrane helix</keyword>
<dbReference type="GO" id="GO:0022857">
    <property type="term" value="F:transmembrane transporter activity"/>
    <property type="evidence" value="ECO:0007669"/>
    <property type="project" value="InterPro"/>
</dbReference>
<feature type="transmembrane region" description="Helical" evidence="7">
    <location>
        <begin position="55"/>
        <end position="72"/>
    </location>
</feature>
<evidence type="ECO:0000256" key="3">
    <source>
        <dbReference type="ARBA" id="ARBA00022475"/>
    </source>
</evidence>
<keyword evidence="3" id="KW-1003">Cell membrane</keyword>
<gene>
    <name evidence="9" type="ORF">C8N28_0593</name>
</gene>
<dbReference type="Proteomes" id="UP000294616">
    <property type="component" value="Unassembled WGS sequence"/>
</dbReference>
<dbReference type="EMBL" id="SMGO01000001">
    <property type="protein sequence ID" value="TCK85290.1"/>
    <property type="molecule type" value="Genomic_DNA"/>
</dbReference>
<feature type="transmembrane region" description="Helical" evidence="7">
    <location>
        <begin position="262"/>
        <end position="282"/>
    </location>
</feature>
<dbReference type="InterPro" id="IPR011701">
    <property type="entry name" value="MFS"/>
</dbReference>
<organism evidence="9 10">
    <name type="scientific">Albibacterium bauzanense</name>
    <dbReference type="NCBI Taxonomy" id="653929"/>
    <lineage>
        <taxon>Bacteria</taxon>
        <taxon>Pseudomonadati</taxon>
        <taxon>Bacteroidota</taxon>
        <taxon>Sphingobacteriia</taxon>
        <taxon>Sphingobacteriales</taxon>
        <taxon>Sphingobacteriaceae</taxon>
        <taxon>Albibacterium</taxon>
    </lineage>
</organism>
<feature type="transmembrane region" description="Helical" evidence="7">
    <location>
        <begin position="379"/>
        <end position="398"/>
    </location>
</feature>
<evidence type="ECO:0000313" key="9">
    <source>
        <dbReference type="EMBL" id="TCK85290.1"/>
    </source>
</evidence>
<dbReference type="OrthoDB" id="5379144at2"/>